<dbReference type="RefSeq" id="WP_007569426.1">
    <property type="nucleotide sequence ID" value="NZ_CABKNL010000030.1"/>
</dbReference>
<feature type="domain" description="Bacterial Pleckstrin homology" evidence="1">
    <location>
        <begin position="3"/>
        <end position="123"/>
    </location>
</feature>
<comment type="caution">
    <text evidence="2">The sequence shown here is derived from an EMBL/GenBank/DDBJ whole genome shotgun (WGS) entry which is preliminary data.</text>
</comment>
<dbReference type="InterPro" id="IPR037063">
    <property type="entry name" value="PHb_sf"/>
</dbReference>
<evidence type="ECO:0000313" key="2">
    <source>
        <dbReference type="EMBL" id="RGR95289.1"/>
    </source>
</evidence>
<evidence type="ECO:0000313" key="3">
    <source>
        <dbReference type="Proteomes" id="UP000285864"/>
    </source>
</evidence>
<dbReference type="AlphaFoldDB" id="A0A412GKP8"/>
<protein>
    <submittedName>
        <fullName evidence="2">PH domain-containing protein</fullName>
    </submittedName>
</protein>
<dbReference type="EMBL" id="QRUU01000037">
    <property type="protein sequence ID" value="RGR95289.1"/>
    <property type="molecule type" value="Genomic_DNA"/>
</dbReference>
<dbReference type="Proteomes" id="UP000285864">
    <property type="component" value="Unassembled WGS sequence"/>
</dbReference>
<dbReference type="PANTHER" id="PTHR35796:SF3">
    <property type="entry name" value="BHLH DOMAIN-CONTAINING PROTEIN"/>
    <property type="match status" value="1"/>
</dbReference>
<dbReference type="PANTHER" id="PTHR35796">
    <property type="entry name" value="HYPOTHETICAL CYTOSOLIC PROTEIN"/>
    <property type="match status" value="1"/>
</dbReference>
<organism evidence="2 3">
    <name type="scientific">Phocaeicola coprocola</name>
    <dbReference type="NCBI Taxonomy" id="310298"/>
    <lineage>
        <taxon>Bacteria</taxon>
        <taxon>Pseudomonadati</taxon>
        <taxon>Bacteroidota</taxon>
        <taxon>Bacteroidia</taxon>
        <taxon>Bacteroidales</taxon>
        <taxon>Bacteroidaceae</taxon>
        <taxon>Phocaeicola</taxon>
    </lineage>
</organism>
<accession>A0A412GKP8</accession>
<dbReference type="Pfam" id="PF08000">
    <property type="entry name" value="bPH_1"/>
    <property type="match status" value="1"/>
</dbReference>
<dbReference type="SUPFAM" id="SSF50729">
    <property type="entry name" value="PH domain-like"/>
    <property type="match status" value="1"/>
</dbReference>
<reference evidence="2 3" key="1">
    <citation type="submission" date="2018-08" db="EMBL/GenBank/DDBJ databases">
        <title>A genome reference for cultivated species of the human gut microbiota.</title>
        <authorList>
            <person name="Zou Y."/>
            <person name="Xue W."/>
            <person name="Luo G."/>
        </authorList>
    </citation>
    <scope>NUCLEOTIDE SEQUENCE [LARGE SCALE GENOMIC DNA]</scope>
    <source>
        <strain evidence="2 3">AF24-2</strain>
    </source>
</reference>
<dbReference type="CDD" id="cd13225">
    <property type="entry name" value="PH-like_bacteria"/>
    <property type="match status" value="1"/>
</dbReference>
<dbReference type="InterPro" id="IPR012544">
    <property type="entry name" value="PHb"/>
</dbReference>
<evidence type="ECO:0000259" key="1">
    <source>
        <dbReference type="Pfam" id="PF08000"/>
    </source>
</evidence>
<dbReference type="Gene3D" id="2.30.29.50">
    <property type="entry name" value="Bacterial Pleckstrin homology domain"/>
    <property type="match status" value="1"/>
</dbReference>
<name>A0A412GKP8_9BACT</name>
<gene>
    <name evidence="2" type="ORF">DWY20_09110</name>
</gene>
<keyword evidence="3" id="KW-1185">Reference proteome</keyword>
<sequence length="124" mass="14387">MGIMNTIFGNVSEMDIASLQKEFGALLCEGERIERAYKLIRDKWVFTNKRLIIQDVQGVTGKKREYLSVPYRSIERFSIETAGTFDMDAEMKIWIRGCEEPLEQNFGKDSNIIEIQRVLAQYVL</sequence>
<dbReference type="GeneID" id="79860401"/>
<proteinExistence type="predicted"/>